<keyword evidence="2" id="KW-1133">Transmembrane helix</keyword>
<organism evidence="3 4">
    <name type="scientific">Yinghuangia soli</name>
    <dbReference type="NCBI Taxonomy" id="2908204"/>
    <lineage>
        <taxon>Bacteria</taxon>
        <taxon>Bacillati</taxon>
        <taxon>Actinomycetota</taxon>
        <taxon>Actinomycetes</taxon>
        <taxon>Kitasatosporales</taxon>
        <taxon>Streptomycetaceae</taxon>
        <taxon>Yinghuangia</taxon>
    </lineage>
</organism>
<evidence type="ECO:0000313" key="3">
    <source>
        <dbReference type="EMBL" id="MCF2528179.1"/>
    </source>
</evidence>
<dbReference type="EMBL" id="JAKFHA010000006">
    <property type="protein sequence ID" value="MCF2528179.1"/>
    <property type="molecule type" value="Genomic_DNA"/>
</dbReference>
<evidence type="ECO:0000256" key="1">
    <source>
        <dbReference type="SAM" id="MobiDB-lite"/>
    </source>
</evidence>
<keyword evidence="4" id="KW-1185">Reference proteome</keyword>
<accession>A0AA41U3L7</accession>
<name>A0AA41U3L7_9ACTN</name>
<keyword evidence="2" id="KW-0472">Membrane</keyword>
<comment type="caution">
    <text evidence="3">The sequence shown here is derived from an EMBL/GenBank/DDBJ whole genome shotgun (WGS) entry which is preliminary data.</text>
</comment>
<dbReference type="RefSeq" id="WP_235052352.1">
    <property type="nucleotide sequence ID" value="NZ_JAKFHA010000006.1"/>
</dbReference>
<gene>
    <name evidence="3" type="ORF">LZ495_13225</name>
</gene>
<dbReference type="AlphaFoldDB" id="A0AA41U3L7"/>
<reference evidence="3" key="1">
    <citation type="submission" date="2022-01" db="EMBL/GenBank/DDBJ databases">
        <title>Genome-Based Taxonomic Classification of the Phylum Actinobacteria.</title>
        <authorList>
            <person name="Gao Y."/>
        </authorList>
    </citation>
    <scope>NUCLEOTIDE SEQUENCE</scope>
    <source>
        <strain evidence="3">KLBMP 8922</strain>
    </source>
</reference>
<proteinExistence type="predicted"/>
<feature type="region of interest" description="Disordered" evidence="1">
    <location>
        <begin position="256"/>
        <end position="315"/>
    </location>
</feature>
<dbReference type="Proteomes" id="UP001165378">
    <property type="component" value="Unassembled WGS sequence"/>
</dbReference>
<evidence type="ECO:0000313" key="4">
    <source>
        <dbReference type="Proteomes" id="UP001165378"/>
    </source>
</evidence>
<sequence length="315" mass="33208">MPGRPLKELMEHTADDLPPLPDLVPGAVALGRRRRNRSRALMALSAACVAGVAAFAVPAALPDDNAAGPGPASTPVIDTPRPTYSVVPEQDGNKPGVDQLPPLDKVEVQEFKQLAADMMQQVLPPAMGEIRLVNSHAAAFRAVSGSKTYEITFGVDKIPYGTLREQVCSPSGRIAACKAGTLPDGTPVAAERENTGEGSQMVGVGFPYKGKWVQFMLFPGGFGSGPNPPVTVEQMLTVVQDPRFIEFIDYAVAHPLNTPPPQTEAPNPSAYTGPPPSWNCVPATPLPAGQTPDKDTPMNCTLPTGPLPSWLAPPN</sequence>
<protein>
    <submittedName>
        <fullName evidence="3">Uncharacterized protein</fullName>
    </submittedName>
</protein>
<evidence type="ECO:0000256" key="2">
    <source>
        <dbReference type="SAM" id="Phobius"/>
    </source>
</evidence>
<keyword evidence="2" id="KW-0812">Transmembrane</keyword>
<feature type="transmembrane region" description="Helical" evidence="2">
    <location>
        <begin position="40"/>
        <end position="61"/>
    </location>
</feature>